<feature type="region of interest" description="Disordered" evidence="5">
    <location>
        <begin position="698"/>
        <end position="731"/>
    </location>
</feature>
<evidence type="ECO:0000256" key="5">
    <source>
        <dbReference type="SAM" id="MobiDB-lite"/>
    </source>
</evidence>
<organism evidence="8 9">
    <name type="scientific">Propionicimonas paludicola</name>
    <dbReference type="NCBI Taxonomy" id="185243"/>
    <lineage>
        <taxon>Bacteria</taxon>
        <taxon>Bacillati</taxon>
        <taxon>Actinomycetota</taxon>
        <taxon>Actinomycetes</taxon>
        <taxon>Propionibacteriales</taxon>
        <taxon>Nocardioidaceae</taxon>
        <taxon>Propionicimonas</taxon>
    </lineage>
</organism>
<dbReference type="Proteomes" id="UP000226079">
    <property type="component" value="Unassembled WGS sequence"/>
</dbReference>
<keyword evidence="4" id="KW-0572">Peptidoglycan-anchor</keyword>
<dbReference type="Gene3D" id="2.60.40.1140">
    <property type="entry name" value="Collagen-binding surface protein Cna, B-type domain"/>
    <property type="match status" value="5"/>
</dbReference>
<proteinExistence type="predicted"/>
<evidence type="ECO:0000256" key="1">
    <source>
        <dbReference type="ARBA" id="ARBA00022512"/>
    </source>
</evidence>
<feature type="transmembrane region" description="Helical" evidence="6">
    <location>
        <begin position="5943"/>
        <end position="5962"/>
    </location>
</feature>
<dbReference type="EMBL" id="PDJC01000001">
    <property type="protein sequence ID" value="PFG16134.1"/>
    <property type="molecule type" value="Genomic_DNA"/>
</dbReference>
<feature type="compositionally biased region" description="Polar residues" evidence="5">
    <location>
        <begin position="3434"/>
        <end position="3452"/>
    </location>
</feature>
<dbReference type="NCBIfam" id="TIGR01167">
    <property type="entry name" value="LPXTG_anchor"/>
    <property type="match status" value="1"/>
</dbReference>
<evidence type="ECO:0000313" key="9">
    <source>
        <dbReference type="Proteomes" id="UP000226079"/>
    </source>
</evidence>
<feature type="region of interest" description="Disordered" evidence="5">
    <location>
        <begin position="3434"/>
        <end position="3453"/>
    </location>
</feature>
<feature type="compositionally biased region" description="Low complexity" evidence="5">
    <location>
        <begin position="2705"/>
        <end position="2719"/>
    </location>
</feature>
<feature type="compositionally biased region" description="Low complexity" evidence="5">
    <location>
        <begin position="4233"/>
        <end position="4245"/>
    </location>
</feature>
<dbReference type="InterPro" id="IPR046022">
    <property type="entry name" value="DUF5979"/>
</dbReference>
<feature type="region of interest" description="Disordered" evidence="5">
    <location>
        <begin position="4227"/>
        <end position="4260"/>
    </location>
</feature>
<accession>A0A2A9CNY3</accession>
<feature type="compositionally biased region" description="Polar residues" evidence="5">
    <location>
        <begin position="4249"/>
        <end position="4260"/>
    </location>
</feature>
<name>A0A2A9CNY3_9ACTN</name>
<feature type="domain" description="Gram-positive cocci surface proteins LPxTG" evidence="7">
    <location>
        <begin position="5936"/>
        <end position="5968"/>
    </location>
</feature>
<evidence type="ECO:0000259" key="7">
    <source>
        <dbReference type="PROSITE" id="PS50847"/>
    </source>
</evidence>
<sequence>MPIRQHSLRSALILILSLLLIAFGLPTTALAESSGEITLDSYVSGHANDVPTIGAGDSLSYTVNIQCSSPNTGECTNAKLAFKLPTPLQFADNPFTISPAVANASVSGQDLTATFSNGGLAAGQLVAITIKAVLPADTSANLDGSTVNADLQVTADNTDPVRDTTAVKLSIPPVLRVTTSKVVSPTALQPALPGRPVRYTLTAANTSNVSVDTVQLAEPADPAQATPFDVLELTGIESLQPPSDADRVQLDWFDGTTWHAGTATPIPSDPGTLLPSGGLADITGLRISFTTHGSLVAPGSSGRVVLATKTRGTAFTGLADGASLTVANQAAATVSYAGTSKTATDSASLTFKKSPVSVQISKQIAAAELVSGDSTTVNLTATNGLVPVHTLRIDEPAAATDPDLIAQGLTFSGFVTGAGSEAGWPAGATSAEVTYRYADDTTQTLTSTTPDTLPSPAEGAVVRSFSVVFTAPGDGIDSHSAAVVVFRVKAGQVTQEAQVRNTAAAVASTEDTSLPTSHATETTSDQVTMLPQRVAASASKRFSRASLWAAPGSTMTVELGGEVAPSSTVGSTRLSLTDQTPEFWRRFDLRRIVSTDIPAGSTLKVEYLDAESGTWTTLASQAGPKSGWSFAPSSASVEPEAIAGLRFTFTATNGELLPVGYTVAPRFEVMLRSTLRDDPQTSTDPSEDLEVTNVSTVEVENPEAAQSTESATSPTATVTLHSSTNGGGSGAPDLVSKSWLTTSTIDALSQDLRTTRLSWDTDALRMSRMIITDDPRGAENLAGSSYDAFDLVRIQPITRSLDPLIAEDRVSAVELYYEGAWHSVTDRACPTSSACDGTFPGYTLSADEQAKTQSMRLTFSPGSANTSGALAIGSGSTPSRRIQLDMRLRNTLRSDPSQYVLGTSHPYTYNSGDPGVVDNQVTATGELSVPTKNGVESYTDEASAAVTIYDRPLNVSLSKSFDQDLLGLPQLASTDQSQYPLITSTLTATNTTASLVPELTLADPNPHLGDWGAYNYLNLYQLRGGELPADLERGQVSVDLQHWDGTAISAQDGLSLDQAEAMTPAELADVVGVTVHYGHLESLREPSAKLIDTGSVATVQLTYQLRARLRTSNEPVGPIAAVTNTAIATIVSPGGTNANTPEATASAKFAIAQPTYAVAAGKTITPANRYEDESNEYTVALSGRPSGTARTTLLTLTDDTATFWNAFDLSSIPAVEVPAPVNQLQLSVLTGIEWSYDAAGNVLGYQCAGSTDLSACWHSGDWTSASSGKVTLSLPSGISAGDVRGVRIGARSVDANQQVVQWERPASPRVQVNLNVTRRASLVYGNDGGSTTAVPTTRPGLMTAPGESVQGQITNRVVAQATAGWLETDAPYAASATSTSTTLLRHRVNQISIEKTPGRPSADAPVRGFDLGEPIPFKLKITNTGQWNITGLRLLDQVGTVELDHGVSSSALQASTAAEPFTFTVDGLAVPGFAASLDTDTGKLQITVPEGFILRPGAVLLITANLKFRDYLQAGTIVSNTATVISDRRFETCQYTVDGLAQEETSDVEGCTSSTQVRAAASTPMTVTKSVKGVAAGDPDATQANVDDLGVISTGSSTALADCDQPDDGYYAAPCVPITRPGGTERWRLSMINGGNVLANTISALDVLPAVGDTGVTIGTSRKSKFRPLFAGNVRVSLDGSGYRVATYYSTTAGSPSCNKSDILNDTNPDHAANCGIAWTRFENADFADPTGADHARAASVKAIKVVISYDDPQVGVAPGGAVQVTFDTITPAHTALTDPTTVEPIAWNSVAVGSRTAEVSATADTPAYPARASLITEPRKVGVAIASGKLNLAKTVTVPDGSAWTAALPNSYSGTLTCSDDAGPLTLSDPAAGSLSLPVPGRTGTGTTVGYNLDGSSNLPLFASCRFDEDSAQGATSSATSVIATNSYADIANVSNGWAGPALPTLAVTNTYRDAGFSVTKTVTGPVARDAAGQPVSFKDFGYTASCTLNGTEVLPAVQRSFTLRDGGTMTFEHLPAGATCAVTEQDVRSATDTTVEVTGGSRPETDGATARFSLVAGDAEATVVDYTNHFSVGAVELTKVAVDPTGLWDDEAFAAQLTCTHPDAVPETVFDGEISLDKSAPVSVTNLPTGASCTVTEAKVGGANSSAIVGGSFVVGDDPSDPAKVTITNTFTTGSVKVTKTITANGAPTSAEPWVSGEFPVTLSCTRQVNGESVPVDVPHNATRTLTKAGGFTTTYTDLPTGATCSATEDGAGSVPGQPDPTVTVTDPVSVGNATTAAIGITNDFRAGKLQIHKTLSGVGAGFFSSAKFGVSCTLDGTTVFTASNVAVTTPSLASSVIGPLPFGASCQVTETATGGADATPGANTVVITKDDAASDVNSTSFENYFSAGTVTVSKVLTGDAAGASWATGATFGLAVKCGKTATGPYSYDGTVQVKGGQSVQLTDGNGQAILFPYGTHCWASETTTNGAVDASVDKADFDHAAQVLASPEAVQNLGITATNAFSYAGFTVTKDVVTSGAKDQAGAYLTYKPTFTFATSCTFNGSTVLSDTFTLSGSTSSETGTTRWGEKTYDHLPTGASCTVTETDTGAATSTGIVVKRAGQSNATVSGATSTFTLVKGDPSNATGDPAANVAAITNTYGVGAVTLTKALDISNAGLLSAAKAWAYQPFTLRLTCTSAVAQTGAASSTVYDGTVTLGWSTSELSGLSSSTNKKSSTISQLPSGASCSVSETVDGGANTTTYTNQKPTVGDGTTATSTVTNTFTQGMAKVQKLTRAGTTTTSSDVAGKLPWSSTKFDVTLTCTRDIGGSTETITKSGTITGASSLSWSIPTQADCTVAETGVTYPTGTPTQPPYTVVVPSSPTSISGTGTYTLNVTNYFGYGNLKVSKSVDGDGATRWGGGTFTFGVTCTLPLNGTPTTVFSKSDVTAKRANTESTFASAVVGPVPVGSACTVTETNAAGAIHTTPASVSLDPIDNVLDGGSTKTAAFTNTFSLTGFTVTKTVDNGGAKDTNGLGVKYTPSYGFSASCTYNNGLTSTATALATSTFSLKDGESKTFTDLPAGANCTVSETNAANAASTDWTITKNQTVSDSATGSTSTRSFTLVRATGDLNDPGANVAAFTNRYTTGKLNITKTTDGAGKGTWDGGTFTLRAVCTLAGATDNAGNATILDVTKQLTAGQSWLIEDLPNRASCVITEPKSAGANQQSFTVGSTTTSSQGTALIGNGTTGQVAVSNTFHTGTVRVQKSLVVEGGNTTAEPWASTGFPMTLACTKDLNDDGIAESIPVTDATKTIVGAGHVEWSGLPEGASCAATEGTVQYPTDTPDQPQLSSTSYSDPVVVGNAETRTQTVTNEFGYGHVQITKKLAGEAAAAWGGAPYSFDVTCTLAGSQGNVFEAKDVTLQRSGDQTEFSSALLGPIPQGAICTVTETDKGWATTSSAQAGPDLQSSGSSVDGSWATLKPVEADATRTAVIVNDFTFSGFSVTKLVTSDAVDAAGQPIAYTGSYAFTASCTIGGTEFLTPEQRSFTLAANGTKEFGELPTGAECTVRETDARGAAGTAVRTVQDEDSVDTGTTSTDFTLVHRADTASASAVTFTNRYTTGGLDITKATQGDGKTAWGTGKFTVRAQCTFDADADASSPEVTVFDDTRSLSAGQNWELRNLPTGAHCAISEAKNGGANATTIDLPNPTIGTGNQVVTVTNTFNTGSVKLTKAITANGTNAAGLAPWSTGSFPVTLTCTKDLNNDGVAEDLDLDARLGAGFAAKTITGAGHVQWDGLPQGASCTVVEGTSSVTDQPQPTASVGSATVGDGTVAQLNLTNAFAAGKLVIHKEITGAANTTWGTGPFRFDVSCTQDGFGSVFSATGITLTPTAGQTSLDSAPLGPIPFGSTCAVTESSAAGATDTTSPDHLTITENAETANVTTASFTNQFDYAGFTVTKQVSSSAKNAAGAAITYKAAAFTASCTFKGAEVLSNAADRSFTLAAGASRTFSNLPTGAQCTVAETNSRSAAGTDVRFQSGSTDTTSAATTKAFTLVSGDATATRLTFTNKYTTGSVKITKSVAGSGAALWGTGTFTANLTCTLADASSSTVYSATQDLAAGQSWTVPDLVSSASCTVSEPKTGGGNSKTISPTTFTVGTSEQAVSLTNTFTLGAVTVAKALTVNGTSTTASPWTSGSYQVKLACTRPYNGSSVAIDIPGDSFPLGDSQDGVRTISGNGQARYDNLPTGASCSATEVSSSPTAQSTSISAGVTVGNNPSTPQSITVTNDFHTRTMTIRKQLEGAGQASFGDGPFRFDVSCTMPVAGTSTTVFEQSGISLRRTSATDTVLNSAAIGPIPVGAACQVSEVDSGKADFTPDPVTITIDDTASANVAGLTNQFSAGTVYLSKALSGAAAAEPWATEAEFGVQVSCEALIGDARTPVFSRQLTIRGGQRVNVTDADGAPSRVPLGSHCWATETDSKSATSSAVDRHDWDTAAVVTAGTPQTLQSLDLSVTNSFEYAGFTVTNTVDNGGAKDPEKDVAHTGTFDYTARCELNGTTVWSSTFSLTHQANGEWTSRSFTGLPAGASCTLTQVGSAGAAGTAVTVTQDGGTPTSAKSTETTVTLVRGSGMFGADDPAVNRVDFTNSYRTGSLEVTKLLAGAGADAWGTTEFSVDVRCTADLDADPETDPQPVFQASNTLSKDSPVWLIDKLVAGSSCRLTETAWGGATSHPEPQTVTIAADSTTRASITNTFAAGTVRVSKAFTVDGSAPGDDWATQLDAAQATVILSCTRQVNGEDVELEVPGGAERTLNADNQFRADYTGLPTGASCEVTETASSPAANGVGFSPAARTTVPSSGVTEVTVTNDYHTGSLTITKALAGPGAAYGKGPFTFAASCTLPGLDEPVYTNDKISLTDEHPTSATLGPIPVGATCQVRETDAGGATEPADPAEVTIPDRPDSGNAASLTMTNVFAVGSLTITKTVDAGDARDANGLPISYPGGYGFTASCTYRDQGNLLAPADRSFGLANGETRTFSGLPLGAQCTVQESAPGRNSVVQVAVGTAEPTSSDTAEAGISATPGSLEFIDRYGSGAATITKRLTGDGATAWGNQTFILHTRCTLDTDQDDDTAPAVVYDGTDEVSKAEPVWQLSRLAGGADCTVTETGTGGATTAAEPATFRVSTGTATPTAISMVNDFQLGSVRVSKAIMVDGTSSSAQPYAGGDYRVALSCTRIVNGDSVAIDIPGGSERTITGSGSATYTGLPAGASCSVREVASDFALPAGQVEISQPDPVPAGDVAQARVTNDFHTGLLTITKKLTGEGAPDWANADSVFSVSCSLTDAEDHAHSVFSADKITLSRDTSLVSDPLGPIPVGADCTVTETGTGGASQPAAAASIRIADTDENAVTMTNEFGLGSITAAVEVQLDGVPTTATPFASAKFTAQLSCERLVNGTWTPISVPGGNTVELTGADSFTFTGLPLGARCSLEQTDASLTPQALSYRTADTATAGPVSVGATPATITAIDDYHTRPLVVQKSVTGDGASDFATYPFGFSVSCTLDERGVDEPWLVYRNDQLSLSTATGLTSSELGPIPVGAHCTVSESATGGATQAGEPANLTIAATGANTAQLTNDFATGSVRVTKHLLVDGQPSRSEPFVSGTYTVRLSCSQQVDGQTKTVAIPGGDTRTITGDGTAEFAAVPRGASCAISESASSLAVASDEIGIDQPTFTVGADPVEVNVTNAFHTSSLRLVADFTGVGAGRFAKPITAQVDCTLAGASGSVFSTTVTITPVPGQSSASSPVLGPIPVGAHCTVRPLSAEGANALPSSVEVTGEQGTVAVAGIAAEYSAGELTVTKKLTGPGAVAARGKTFTMQVTCQREGTTVAEGALKITGAGSATLNDAEGNPVLLPAGTQCWARETDRGGAITVRIDHDSPATAVSVTADSPNTMQQLAVSVTNEFAGSGLAYTGNSIGWWVPAAGLLSIGLGSLLIRRRRRA</sequence>
<reference evidence="8 9" key="1">
    <citation type="submission" date="2017-10" db="EMBL/GenBank/DDBJ databases">
        <title>Sequencing the genomes of 1000 actinobacteria strains.</title>
        <authorList>
            <person name="Klenk H.-P."/>
        </authorList>
    </citation>
    <scope>NUCLEOTIDE SEQUENCE [LARGE SCALE GENOMIC DNA]</scope>
    <source>
        <strain evidence="8 9">DSM 15597</strain>
    </source>
</reference>
<evidence type="ECO:0000256" key="4">
    <source>
        <dbReference type="ARBA" id="ARBA00023088"/>
    </source>
</evidence>
<evidence type="ECO:0000256" key="6">
    <source>
        <dbReference type="SAM" id="Phobius"/>
    </source>
</evidence>
<feature type="region of interest" description="Disordered" evidence="5">
    <location>
        <begin position="2705"/>
        <end position="2725"/>
    </location>
</feature>
<keyword evidence="9" id="KW-1185">Reference proteome</keyword>
<evidence type="ECO:0000256" key="2">
    <source>
        <dbReference type="ARBA" id="ARBA00022525"/>
    </source>
</evidence>
<gene>
    <name evidence="8" type="ORF">ATK74_0666</name>
</gene>
<dbReference type="Pfam" id="PF19407">
    <property type="entry name" value="DUF5979"/>
    <property type="match status" value="34"/>
</dbReference>
<feature type="compositionally biased region" description="Polar residues" evidence="5">
    <location>
        <begin position="704"/>
        <end position="724"/>
    </location>
</feature>
<evidence type="ECO:0000313" key="8">
    <source>
        <dbReference type="EMBL" id="PFG16134.1"/>
    </source>
</evidence>
<keyword evidence="6" id="KW-0472">Membrane</keyword>
<protein>
    <submittedName>
        <fullName evidence="8">T surface-antigen of pili</fullName>
    </submittedName>
</protein>
<keyword evidence="1" id="KW-0134">Cell wall</keyword>
<keyword evidence="6" id="KW-0812">Transmembrane</keyword>
<comment type="caution">
    <text evidence="8">The sequence shown here is derived from an EMBL/GenBank/DDBJ whole genome shotgun (WGS) entry which is preliminary data.</text>
</comment>
<keyword evidence="3" id="KW-0732">Signal</keyword>
<evidence type="ECO:0000256" key="3">
    <source>
        <dbReference type="ARBA" id="ARBA00022729"/>
    </source>
</evidence>
<dbReference type="PROSITE" id="PS50847">
    <property type="entry name" value="GRAM_POS_ANCHORING"/>
    <property type="match status" value="1"/>
</dbReference>
<dbReference type="InterPro" id="IPR019931">
    <property type="entry name" value="LPXTG_anchor"/>
</dbReference>
<keyword evidence="2" id="KW-0964">Secreted</keyword>
<keyword evidence="6" id="KW-1133">Transmembrane helix</keyword>